<evidence type="ECO:0000256" key="8">
    <source>
        <dbReference type="ARBA" id="ARBA00023136"/>
    </source>
</evidence>
<sequence>LLKGLELMEIEFDQQQVGILPQVTVSLKKTRELLTFDLQLMTANHETTTAVRRVLVPPIVASRIRIVPHSKQMRTICLRMELYGCLHRNGLLFYSTLPAGSRVGGVDFRDKTFENSDLYTETGIKRGLGLLSDGYISEYSPFDGNNPNGSWIGWSKHHTDGIVTLLFEFDQLRIFSGVLLAAYGRINSIDVIFRYNACFSVVYYFTFYFILFDPSSQPLCGSQHFSHPIRFLACIVREDFSFILCVVECWSSNSPCILEMLERLQLDLRK</sequence>
<dbReference type="WBParaSite" id="ACAC_0000604401-mRNA-1">
    <property type="protein sequence ID" value="ACAC_0000604401-mRNA-1"/>
    <property type="gene ID" value="ACAC_0000604401"/>
</dbReference>
<evidence type="ECO:0000256" key="5">
    <source>
        <dbReference type="ARBA" id="ARBA00022741"/>
    </source>
</evidence>
<dbReference type="GO" id="GO:0005886">
    <property type="term" value="C:plasma membrane"/>
    <property type="evidence" value="ECO:0007669"/>
    <property type="project" value="UniProtKB-SubCell"/>
</dbReference>
<dbReference type="InterPro" id="IPR048525">
    <property type="entry name" value="DDR1-2_DS-like"/>
</dbReference>
<keyword evidence="9" id="KW-1015">Disulfide bond</keyword>
<evidence type="ECO:0000256" key="10">
    <source>
        <dbReference type="ARBA" id="ARBA00023180"/>
    </source>
</evidence>
<keyword evidence="5" id="KW-0547">Nucleotide-binding</keyword>
<evidence type="ECO:0000313" key="12">
    <source>
        <dbReference type="Proteomes" id="UP000035642"/>
    </source>
</evidence>
<accession>A0A0K0D7J9</accession>
<keyword evidence="7" id="KW-1133">Transmembrane helix</keyword>
<protein>
    <submittedName>
        <fullName evidence="13">F5/8 type C domain-containing protein</fullName>
    </submittedName>
</protein>
<reference evidence="13" key="2">
    <citation type="submission" date="2017-02" db="UniProtKB">
        <authorList>
            <consortium name="WormBaseParasite"/>
        </authorList>
    </citation>
    <scope>IDENTIFICATION</scope>
</reference>
<dbReference type="InterPro" id="IPR000421">
    <property type="entry name" value="FA58C"/>
</dbReference>
<keyword evidence="4" id="KW-0732">Signal</keyword>
<dbReference type="AlphaFoldDB" id="A0A0K0D7J9"/>
<evidence type="ECO:0000256" key="2">
    <source>
        <dbReference type="ARBA" id="ARBA00022475"/>
    </source>
</evidence>
<dbReference type="GO" id="GO:0005524">
    <property type="term" value="F:ATP binding"/>
    <property type="evidence" value="ECO:0007669"/>
    <property type="project" value="UniProtKB-KW"/>
</dbReference>
<keyword evidence="3" id="KW-0812">Transmembrane</keyword>
<dbReference type="Gene3D" id="2.60.120.1190">
    <property type="match status" value="1"/>
</dbReference>
<dbReference type="Gene3D" id="2.60.120.260">
    <property type="entry name" value="Galactose-binding domain-like"/>
    <property type="match status" value="1"/>
</dbReference>
<evidence type="ECO:0000256" key="7">
    <source>
        <dbReference type="ARBA" id="ARBA00022989"/>
    </source>
</evidence>
<name>A0A0K0D7J9_ANGCA</name>
<evidence type="ECO:0000256" key="4">
    <source>
        <dbReference type="ARBA" id="ARBA00022729"/>
    </source>
</evidence>
<dbReference type="Proteomes" id="UP000035642">
    <property type="component" value="Unassembled WGS sequence"/>
</dbReference>
<keyword evidence="12" id="KW-1185">Reference proteome</keyword>
<evidence type="ECO:0000256" key="6">
    <source>
        <dbReference type="ARBA" id="ARBA00022840"/>
    </source>
</evidence>
<evidence type="ECO:0000256" key="1">
    <source>
        <dbReference type="ARBA" id="ARBA00004251"/>
    </source>
</evidence>
<feature type="domain" description="F5/8 type C" evidence="11">
    <location>
        <begin position="1"/>
        <end position="85"/>
    </location>
</feature>
<dbReference type="PROSITE" id="PS01286">
    <property type="entry name" value="FA58C_2"/>
    <property type="match status" value="1"/>
</dbReference>
<dbReference type="PROSITE" id="PS50022">
    <property type="entry name" value="FA58C_3"/>
    <property type="match status" value="1"/>
</dbReference>
<keyword evidence="6" id="KW-0067">ATP-binding</keyword>
<organism evidence="12 13">
    <name type="scientific">Angiostrongylus cantonensis</name>
    <name type="common">Rat lungworm</name>
    <dbReference type="NCBI Taxonomy" id="6313"/>
    <lineage>
        <taxon>Eukaryota</taxon>
        <taxon>Metazoa</taxon>
        <taxon>Ecdysozoa</taxon>
        <taxon>Nematoda</taxon>
        <taxon>Chromadorea</taxon>
        <taxon>Rhabditida</taxon>
        <taxon>Rhabditina</taxon>
        <taxon>Rhabditomorpha</taxon>
        <taxon>Strongyloidea</taxon>
        <taxon>Metastrongylidae</taxon>
        <taxon>Angiostrongylus</taxon>
    </lineage>
</organism>
<evidence type="ECO:0000313" key="13">
    <source>
        <dbReference type="WBParaSite" id="ACAC_0000604401-mRNA-1"/>
    </source>
</evidence>
<dbReference type="STRING" id="6313.A0A0K0D7J9"/>
<keyword evidence="10" id="KW-0325">Glycoprotein</keyword>
<evidence type="ECO:0000259" key="11">
    <source>
        <dbReference type="PROSITE" id="PS50022"/>
    </source>
</evidence>
<reference evidence="12" key="1">
    <citation type="submission" date="2012-09" db="EMBL/GenBank/DDBJ databases">
        <authorList>
            <person name="Martin A.A."/>
        </authorList>
    </citation>
    <scope>NUCLEOTIDE SEQUENCE</scope>
</reference>
<proteinExistence type="predicted"/>
<evidence type="ECO:0000256" key="9">
    <source>
        <dbReference type="ARBA" id="ARBA00023157"/>
    </source>
</evidence>
<dbReference type="InterPro" id="IPR008979">
    <property type="entry name" value="Galactose-bd-like_sf"/>
</dbReference>
<keyword evidence="8" id="KW-0472">Membrane</keyword>
<evidence type="ECO:0000256" key="3">
    <source>
        <dbReference type="ARBA" id="ARBA00022692"/>
    </source>
</evidence>
<comment type="subcellular location">
    <subcellularLocation>
        <location evidence="1">Cell membrane</location>
        <topology evidence="1">Single-pass type I membrane protein</topology>
    </subcellularLocation>
</comment>
<keyword evidence="2" id="KW-1003">Cell membrane</keyword>
<dbReference type="Pfam" id="PF21114">
    <property type="entry name" value="DDR1-2_DS-like"/>
    <property type="match status" value="1"/>
</dbReference>
<dbReference type="SUPFAM" id="SSF49785">
    <property type="entry name" value="Galactose-binding domain-like"/>
    <property type="match status" value="1"/>
</dbReference>